<sequence length="317" mass="35041">MFQSTIKNFSIQFNPLNERNTVSGGDLVTGHISFELTKQTKITSITMAMKGKANVHWTRGGGGKNKSRRHYSARLDFFNLKSAILQENSISGEGTKLEPGTHMYPFSCQLPHGDFPPSFKGPCGQITYALTVGINRPWHMSKDFIAELNFVNRIDTSQPELWAPLSGSNSKTICCLCCASGPITMTVSTERKAFIPGEVVKVIGDFSNASSRTVTPKVKLLQKQAYYTHNRVSSMVADKWLVHITGHPINAFTSDVHNEIMLTIPPFASPSILNCSILEVQYFIQVSLCASFSSDLTVLIPIILCKSLTYTQPPPYL</sequence>
<dbReference type="InterPro" id="IPR014752">
    <property type="entry name" value="Arrestin-like_C"/>
</dbReference>
<dbReference type="SUPFAM" id="SSF81296">
    <property type="entry name" value="E set domains"/>
    <property type="match status" value="2"/>
</dbReference>
<dbReference type="InterPro" id="IPR011021">
    <property type="entry name" value="Arrestin-like_N"/>
</dbReference>
<comment type="similarity">
    <text evidence="1">Belongs to the arrestin family.</text>
</comment>
<feature type="domain" description="Arrestin C-terminal-like" evidence="2">
    <location>
        <begin position="179"/>
        <end position="314"/>
    </location>
</feature>
<gene>
    <name evidence="3" type="ORF">XNOV1_A023205</name>
</gene>
<dbReference type="InterPro" id="IPR050357">
    <property type="entry name" value="Arrestin_domain-protein"/>
</dbReference>
<dbReference type="PANTHER" id="PTHR11188">
    <property type="entry name" value="ARRESTIN DOMAIN CONTAINING PROTEIN"/>
    <property type="match status" value="1"/>
</dbReference>
<dbReference type="Pfam" id="PF00339">
    <property type="entry name" value="Arrestin_N"/>
    <property type="match status" value="1"/>
</dbReference>
<evidence type="ECO:0000259" key="2">
    <source>
        <dbReference type="SMART" id="SM01017"/>
    </source>
</evidence>
<proteinExistence type="inferred from homology"/>
<dbReference type="PANTHER" id="PTHR11188:SF135">
    <property type="entry name" value="ARRESTIN DOMAIN CONTAINING 3-LIKE-RELATED"/>
    <property type="match status" value="1"/>
</dbReference>
<dbReference type="SMART" id="SM01017">
    <property type="entry name" value="Arrestin_C"/>
    <property type="match status" value="1"/>
</dbReference>
<evidence type="ECO:0000313" key="4">
    <source>
        <dbReference type="Proteomes" id="UP001178508"/>
    </source>
</evidence>
<dbReference type="AlphaFoldDB" id="A0AAV1G5G0"/>
<accession>A0AAV1G5G0</accession>
<name>A0AAV1G5G0_XYRNO</name>
<dbReference type="GO" id="GO:0015031">
    <property type="term" value="P:protein transport"/>
    <property type="evidence" value="ECO:0007669"/>
    <property type="project" value="TreeGrafter"/>
</dbReference>
<reference evidence="3" key="1">
    <citation type="submission" date="2023-08" db="EMBL/GenBank/DDBJ databases">
        <authorList>
            <person name="Alioto T."/>
            <person name="Alioto T."/>
            <person name="Gomez Garrido J."/>
        </authorList>
    </citation>
    <scope>NUCLEOTIDE SEQUENCE</scope>
</reference>
<protein>
    <submittedName>
        <fullName evidence="3">Arrestin domain-containing protein 3-like</fullName>
    </submittedName>
</protein>
<dbReference type="Proteomes" id="UP001178508">
    <property type="component" value="Chromosome 12"/>
</dbReference>
<dbReference type="Gene3D" id="2.60.40.640">
    <property type="match status" value="2"/>
</dbReference>
<dbReference type="GO" id="GO:0005886">
    <property type="term" value="C:plasma membrane"/>
    <property type="evidence" value="ECO:0007669"/>
    <property type="project" value="TreeGrafter"/>
</dbReference>
<evidence type="ECO:0000313" key="3">
    <source>
        <dbReference type="EMBL" id="CAJ1068485.1"/>
    </source>
</evidence>
<keyword evidence="4" id="KW-1185">Reference proteome</keyword>
<dbReference type="GO" id="GO:0007399">
    <property type="term" value="P:nervous system development"/>
    <property type="evidence" value="ECO:0007669"/>
    <property type="project" value="UniProtKB-ARBA"/>
</dbReference>
<dbReference type="InterPro" id="IPR011022">
    <property type="entry name" value="Arrestin_C-like"/>
</dbReference>
<dbReference type="GO" id="GO:0005737">
    <property type="term" value="C:cytoplasm"/>
    <property type="evidence" value="ECO:0007669"/>
    <property type="project" value="TreeGrafter"/>
</dbReference>
<dbReference type="EMBL" id="OY660875">
    <property type="protein sequence ID" value="CAJ1068485.1"/>
    <property type="molecule type" value="Genomic_DNA"/>
</dbReference>
<evidence type="ECO:0000256" key="1">
    <source>
        <dbReference type="ARBA" id="ARBA00005298"/>
    </source>
</evidence>
<organism evidence="3 4">
    <name type="scientific">Xyrichtys novacula</name>
    <name type="common">Pearly razorfish</name>
    <name type="synonym">Hemipteronotus novacula</name>
    <dbReference type="NCBI Taxonomy" id="13765"/>
    <lineage>
        <taxon>Eukaryota</taxon>
        <taxon>Metazoa</taxon>
        <taxon>Chordata</taxon>
        <taxon>Craniata</taxon>
        <taxon>Vertebrata</taxon>
        <taxon>Euteleostomi</taxon>
        <taxon>Actinopterygii</taxon>
        <taxon>Neopterygii</taxon>
        <taxon>Teleostei</taxon>
        <taxon>Neoteleostei</taxon>
        <taxon>Acanthomorphata</taxon>
        <taxon>Eupercaria</taxon>
        <taxon>Labriformes</taxon>
        <taxon>Labridae</taxon>
        <taxon>Xyrichtys</taxon>
    </lineage>
</organism>
<dbReference type="Pfam" id="PF02752">
    <property type="entry name" value="Arrestin_C"/>
    <property type="match status" value="1"/>
</dbReference>
<dbReference type="InterPro" id="IPR014756">
    <property type="entry name" value="Ig_E-set"/>
</dbReference>